<evidence type="ECO:0000313" key="2">
    <source>
        <dbReference type="Proteomes" id="UP000001409"/>
    </source>
</evidence>
<organism evidence="1 2">
    <name type="scientific">Corynebacterium efficiens (strain DSM 44549 / YS-314 / AJ 12310 / JCM 11189 / NBRC 100395)</name>
    <dbReference type="NCBI Taxonomy" id="196164"/>
    <lineage>
        <taxon>Bacteria</taxon>
        <taxon>Bacillati</taxon>
        <taxon>Actinomycetota</taxon>
        <taxon>Actinomycetes</taxon>
        <taxon>Mycobacteriales</taxon>
        <taxon>Corynebacteriaceae</taxon>
        <taxon>Corynebacterium</taxon>
    </lineage>
</organism>
<dbReference type="OrthoDB" id="191189at2"/>
<dbReference type="HOGENOM" id="CLU_135431_0_0_11"/>
<sequence length="141" mass="15989">MMGVMTVTATGAATPELAWRRSYYLQRWTAWAPHLTGVDADTPTLAAGTRGRVEILRIATARFRILRVNPQARTWTWRVRVGPLNLLLDHGLDELPTGTRAWVRIRGPWLILALYRPLMWWALRRLVSATNLGTTLGTDKT</sequence>
<dbReference type="Proteomes" id="UP000001409">
    <property type="component" value="Chromosome"/>
</dbReference>
<dbReference type="Pfam" id="PF10604">
    <property type="entry name" value="Polyketide_cyc2"/>
    <property type="match status" value="1"/>
</dbReference>
<reference evidence="1 2" key="1">
    <citation type="journal article" date="2003" name="Genome Res.">
        <title>Comparative complete genome sequence analysis of the amino acid replacements responsible for the thermostability of Corynebacterium efficiens.</title>
        <authorList>
            <person name="Nishio Y."/>
            <person name="Nakamura Y."/>
            <person name="Kawarabayasi Y."/>
            <person name="Usuda Y."/>
            <person name="Kimura E."/>
            <person name="Sugimoto S."/>
            <person name="Matsui K."/>
            <person name="Yamagishi A."/>
            <person name="Kikuchi H."/>
            <person name="Ikeo K."/>
            <person name="Gojobori T."/>
        </authorList>
    </citation>
    <scope>NUCLEOTIDE SEQUENCE [LARGE SCALE GENOMIC DNA]</scope>
    <source>
        <strain evidence="2">DSM 44549 / YS-314 / AJ 12310 / JCM 11189 / NBRC 100395</strain>
    </source>
</reference>
<keyword evidence="2" id="KW-1185">Reference proteome</keyword>
<dbReference type="AlphaFoldDB" id="Q8FQM4"/>
<dbReference type="SUPFAM" id="SSF55961">
    <property type="entry name" value="Bet v1-like"/>
    <property type="match status" value="1"/>
</dbReference>
<dbReference type="EMBL" id="BA000035">
    <property type="protein sequence ID" value="BAC17905.1"/>
    <property type="molecule type" value="Genomic_DNA"/>
</dbReference>
<dbReference type="STRING" id="196164.gene:10741503"/>
<evidence type="ECO:0008006" key="3">
    <source>
        <dbReference type="Google" id="ProtNLM"/>
    </source>
</evidence>
<name>Q8FQM4_COREF</name>
<proteinExistence type="predicted"/>
<dbReference type="Gene3D" id="3.30.530.20">
    <property type="match status" value="1"/>
</dbReference>
<protein>
    <recommendedName>
        <fullName evidence="3">SRPBCC family protein</fullName>
    </recommendedName>
</protein>
<dbReference type="InterPro" id="IPR019587">
    <property type="entry name" value="Polyketide_cyclase/dehydratase"/>
</dbReference>
<dbReference type="InterPro" id="IPR023393">
    <property type="entry name" value="START-like_dom_sf"/>
</dbReference>
<dbReference type="KEGG" id="cef:CE1095"/>
<accession>C8NMZ2</accession>
<dbReference type="eggNOG" id="ENOG503359U">
    <property type="taxonomic scope" value="Bacteria"/>
</dbReference>
<evidence type="ECO:0000313" key="1">
    <source>
        <dbReference type="EMBL" id="BAC17905.1"/>
    </source>
</evidence>
<accession>Q8FQM4</accession>